<dbReference type="InterPro" id="IPR036291">
    <property type="entry name" value="NAD(P)-bd_dom_sf"/>
</dbReference>
<protein>
    <submittedName>
        <fullName evidence="3">Uncharacterized protein</fullName>
    </submittedName>
</protein>
<dbReference type="EnsemblMetazoa" id="CJA09844.1">
    <property type="protein sequence ID" value="CJA09844.1"/>
    <property type="gene ID" value="WBGene00129048"/>
</dbReference>
<reference evidence="4" key="1">
    <citation type="submission" date="2010-08" db="EMBL/GenBank/DDBJ databases">
        <authorList>
            <consortium name="Caenorhabditis japonica Sequencing Consortium"/>
            <person name="Wilson R.K."/>
        </authorList>
    </citation>
    <scope>NUCLEOTIDE SEQUENCE [LARGE SCALE GENOMIC DNA]</scope>
    <source>
        <strain evidence="4">DF5081</strain>
    </source>
</reference>
<comment type="similarity">
    <text evidence="1">Belongs to the short-chain dehydrogenases/reductases (SDR) family.</text>
</comment>
<dbReference type="PANTHER" id="PTHR43115">
    <property type="entry name" value="DEHYDROGENASE/REDUCTASE SDR FAMILY MEMBER 11"/>
    <property type="match status" value="1"/>
</dbReference>
<dbReference type="Proteomes" id="UP000005237">
    <property type="component" value="Unassembled WGS sequence"/>
</dbReference>
<organism evidence="3 4">
    <name type="scientific">Caenorhabditis japonica</name>
    <dbReference type="NCBI Taxonomy" id="281687"/>
    <lineage>
        <taxon>Eukaryota</taxon>
        <taxon>Metazoa</taxon>
        <taxon>Ecdysozoa</taxon>
        <taxon>Nematoda</taxon>
        <taxon>Chromadorea</taxon>
        <taxon>Rhabditida</taxon>
        <taxon>Rhabditina</taxon>
        <taxon>Rhabditomorpha</taxon>
        <taxon>Rhabditoidea</taxon>
        <taxon>Rhabditidae</taxon>
        <taxon>Peloderinae</taxon>
        <taxon>Caenorhabditis</taxon>
    </lineage>
</organism>
<sequence length="197" mass="22103">MMPKRARTAEDRDATMMTNLISSYMIAQKLIESRRELHRPLHLVFTTSILVKFHCATPFGLRVFNPQIANDWEKALMPSDVSGPLKYAISKIGLATLSSSISQRHLPNVTATAVHPGTVYTNIMSNLPSRQQLYIRLARPFITSIGDAGANLARAATQPLPVGKYYQSDCVKKLPDVVFHEKSIQAFDEVFQQFKIK</sequence>
<dbReference type="GO" id="GO:0016491">
    <property type="term" value="F:oxidoreductase activity"/>
    <property type="evidence" value="ECO:0007669"/>
    <property type="project" value="UniProtKB-KW"/>
</dbReference>
<evidence type="ECO:0000256" key="2">
    <source>
        <dbReference type="ARBA" id="ARBA00023002"/>
    </source>
</evidence>
<keyword evidence="4" id="KW-1185">Reference proteome</keyword>
<name>A0A8R1HSI1_CAEJA</name>
<dbReference type="Gene3D" id="3.40.50.720">
    <property type="entry name" value="NAD(P)-binding Rossmann-like Domain"/>
    <property type="match status" value="1"/>
</dbReference>
<dbReference type="PANTHER" id="PTHR43115:SF4">
    <property type="entry name" value="DEHYDROGENASE_REDUCTASE SDR FAMILY MEMBER 11"/>
    <property type="match status" value="1"/>
</dbReference>
<proteinExistence type="inferred from homology"/>
<evidence type="ECO:0000256" key="1">
    <source>
        <dbReference type="ARBA" id="ARBA00006484"/>
    </source>
</evidence>
<evidence type="ECO:0000313" key="4">
    <source>
        <dbReference type="Proteomes" id="UP000005237"/>
    </source>
</evidence>
<dbReference type="SUPFAM" id="SSF51735">
    <property type="entry name" value="NAD(P)-binding Rossmann-fold domains"/>
    <property type="match status" value="1"/>
</dbReference>
<accession>A0A8R1HSI1</accession>
<dbReference type="AlphaFoldDB" id="A0A8R1HSI1"/>
<evidence type="ECO:0000313" key="3">
    <source>
        <dbReference type="EnsemblMetazoa" id="CJA09844.1"/>
    </source>
</evidence>
<reference evidence="3" key="2">
    <citation type="submission" date="2022-06" db="UniProtKB">
        <authorList>
            <consortium name="EnsemblMetazoa"/>
        </authorList>
    </citation>
    <scope>IDENTIFICATION</scope>
    <source>
        <strain evidence="3">DF5081</strain>
    </source>
</reference>
<keyword evidence="2" id="KW-0560">Oxidoreductase</keyword>